<evidence type="ECO:0000256" key="9">
    <source>
        <dbReference type="ARBA" id="ARBA00022989"/>
    </source>
</evidence>
<proteinExistence type="inferred from homology"/>
<feature type="transmembrane region" description="Helical" evidence="16">
    <location>
        <begin position="315"/>
        <end position="337"/>
    </location>
</feature>
<comment type="caution">
    <text evidence="18">The sequence shown here is derived from an EMBL/GenBank/DDBJ whole genome shotgun (WGS) entry which is preliminary data.</text>
</comment>
<dbReference type="Proteomes" id="UP000437017">
    <property type="component" value="Unassembled WGS sequence"/>
</dbReference>
<evidence type="ECO:0000313" key="19">
    <source>
        <dbReference type="Proteomes" id="UP000437017"/>
    </source>
</evidence>
<dbReference type="PANTHER" id="PTHR11403:SF7">
    <property type="entry name" value="CYTOCHROME C OXIDASE SUBUNIT 3"/>
    <property type="match status" value="1"/>
</dbReference>
<comment type="function">
    <text evidence="15">Component of the cytochrome c oxidase, the last enzyme in the mitochondrial electron transport chain which drives oxidative phosphorylation. The respiratory chain contains 3 multisubunit complexes succinate dehydrogenase (complex II, CII), ubiquinol-cytochrome c oxidoreductase (cytochrome b-c1 complex, complex III, CIII) and cytochrome c oxidase (complex IV, CIV), that cooperate to transfer electrons derived from NADH and succinate to molecular oxygen, creating an electrochemical gradient over the inner membrane that drives transmembrane transport and the ATP synthase. Cytochrome c oxidase is the component of the respiratory chain that catalyzes the reduction of oxygen to water. Electrons originating from reduced cytochrome c in the intermembrane space (IMS) are transferred via the dinuclear copper A center (CU(A)) of subunit 2 and heme A of subunit 1 to the active site in subunit 1, a binuclear center (BNC) formed by heme A3 and copper B (CU(B)). The BNC reduces molecular oxygen to 2 water molecules using 4 electrons from cytochrome c in the IMS and 4 protons from the mitochondrial matrix.</text>
</comment>
<feature type="transmembrane region" description="Helical" evidence="16">
    <location>
        <begin position="20"/>
        <end position="44"/>
    </location>
</feature>
<evidence type="ECO:0000256" key="7">
    <source>
        <dbReference type="ARBA" id="ARBA00022781"/>
    </source>
</evidence>
<dbReference type="AlphaFoldDB" id="A0A643C8J8"/>
<feature type="transmembrane region" description="Helical" evidence="16">
    <location>
        <begin position="237"/>
        <end position="255"/>
    </location>
</feature>
<comment type="similarity">
    <text evidence="3 15">Belongs to the cytochrome c oxidase subunit 3 family.</text>
</comment>
<dbReference type="GO" id="GO:0005739">
    <property type="term" value="C:mitochondrion"/>
    <property type="evidence" value="ECO:0007669"/>
    <property type="project" value="TreeGrafter"/>
</dbReference>
<comment type="subcellular location">
    <subcellularLocation>
        <location evidence="1">Membrane</location>
        <topology evidence="1">Multi-pass membrane protein</topology>
    </subcellularLocation>
</comment>
<dbReference type="Pfam" id="PF00510">
    <property type="entry name" value="COX3"/>
    <property type="match status" value="1"/>
</dbReference>
<dbReference type="Pfam" id="PF00119">
    <property type="entry name" value="ATP-synt_A"/>
    <property type="match status" value="1"/>
</dbReference>
<keyword evidence="4" id="KW-0813">Transport</keyword>
<name>A0A643C8J8_BALPH</name>
<dbReference type="GO" id="GO:0008137">
    <property type="term" value="F:NADH dehydrogenase (ubiquinone) activity"/>
    <property type="evidence" value="ECO:0007669"/>
    <property type="project" value="UniProtKB-EC"/>
</dbReference>
<evidence type="ECO:0000256" key="5">
    <source>
        <dbReference type="ARBA" id="ARBA00022547"/>
    </source>
</evidence>
<dbReference type="EMBL" id="SGJD01002150">
    <property type="protein sequence ID" value="KAB0396533.1"/>
    <property type="molecule type" value="Genomic_DNA"/>
</dbReference>
<evidence type="ECO:0000256" key="1">
    <source>
        <dbReference type="ARBA" id="ARBA00004141"/>
    </source>
</evidence>
<dbReference type="InterPro" id="IPR000568">
    <property type="entry name" value="ATP_synth_F0_asu"/>
</dbReference>
<feature type="non-terminal residue" evidence="18">
    <location>
        <position position="1"/>
    </location>
</feature>
<protein>
    <recommendedName>
        <fullName evidence="15">Cytochrome c oxidase subunit 3</fullName>
    </recommendedName>
</protein>
<sequence>TRHTHPPHPYASDYRTISLFIQPVALAVRLTANITAGHVLIHLIRGTILVLISINTITAFITFIVLTLLTILEFAVAIIPAYYAYISMTTHNDPPDPRVSHSKPQSLTPYRNPFSPPHNVGPNHVIPLQLNNSTNIRPTNQHSNNISVMTRCYSRKHLPRPSHTNRPKGTSIRNNLIYRLRTFYHSSLAPTPKLGGCWAPTGIRPPNPLEVPLLNTSMLLASGCLSSGPTTALRKEIRKHILQALFITIALRVYFTPLQASEHYKAPFTSQMGYMGFNRLHIIIGSTFLILNTYTEKISPYECALDPIGSAGLPFSIKFFLVAITFLLFHLEIALLLPLP</sequence>
<evidence type="ECO:0000259" key="17">
    <source>
        <dbReference type="PROSITE" id="PS50253"/>
    </source>
</evidence>
<keyword evidence="12" id="KW-0066">ATP synthesis</keyword>
<dbReference type="GO" id="GO:0004129">
    <property type="term" value="F:cytochrome-c oxidase activity"/>
    <property type="evidence" value="ECO:0007669"/>
    <property type="project" value="UniProtKB-EC"/>
</dbReference>
<evidence type="ECO:0000313" key="18">
    <source>
        <dbReference type="EMBL" id="KAB0396533.1"/>
    </source>
</evidence>
<feature type="domain" description="Heme-copper oxidase subunit III family profile" evidence="17">
    <location>
        <begin position="182"/>
        <end position="291"/>
    </location>
</feature>
<keyword evidence="6 15" id="KW-0812">Transmembrane</keyword>
<comment type="subunit">
    <text evidence="14">Component of the ATP synthase complex composed at least of ATP5F1A/subunit alpha, ATP5F1B/subunit beta, ATP5MC1/subunit c (homooctomer), MT-ATP6/subunit a, MT-ATP8/subunit 8, ATP5ME/subunit e, ATP5MF/subunit f, ATP5MG/subunit g, ATP5MK/subunit k, ATP5MJ/subunit j, ATP5F1C/subunit gamma, ATP5F1D/subunit delta, ATP5F1E/subunit epsilon, ATP5PF/subunit F6, ATP5PB/subunit b, ATP5PD/subunit d, ATP5PO/subunit OSCP. ATP synthase complex consists of a soluble F(1) head domain (subunits alpha(3) and beta(3)) - the catalytic core - and a membrane F(0) domain - the membrane proton channel (subunits c, a, 8, e, f, g, k and j). These two domains are linked by a central stalk (subunits gamma, delta, and epsilon) rotating inside the F1 region and a stationary peripheral stalk (subunits F6, b, d, and OSCP). Interacts with DNAJC30; interaction is direct.</text>
</comment>
<dbReference type="SUPFAM" id="SSF81336">
    <property type="entry name" value="F1F0 ATP synthase subunit A"/>
    <property type="match status" value="1"/>
</dbReference>
<feature type="transmembrane region" description="Helical" evidence="16">
    <location>
        <begin position="276"/>
        <end position="295"/>
    </location>
</feature>
<feature type="transmembrane region" description="Helical" evidence="16">
    <location>
        <begin position="56"/>
        <end position="85"/>
    </location>
</feature>
<dbReference type="InterPro" id="IPR000298">
    <property type="entry name" value="Cyt_c_oxidase-like_su3"/>
</dbReference>
<dbReference type="PROSITE" id="PS00449">
    <property type="entry name" value="ATPASE_A"/>
    <property type="match status" value="1"/>
</dbReference>
<evidence type="ECO:0000256" key="10">
    <source>
        <dbReference type="ARBA" id="ARBA00023065"/>
    </source>
</evidence>
<dbReference type="CDD" id="cd00310">
    <property type="entry name" value="ATP-synt_Fo_a_6"/>
    <property type="match status" value="1"/>
</dbReference>
<evidence type="ECO:0000256" key="6">
    <source>
        <dbReference type="ARBA" id="ARBA00022692"/>
    </source>
</evidence>
<dbReference type="InterPro" id="IPR023011">
    <property type="entry name" value="ATP_synth_F0_asu_AS"/>
</dbReference>
<evidence type="ECO:0000256" key="4">
    <source>
        <dbReference type="ARBA" id="ARBA00022448"/>
    </source>
</evidence>
<keyword evidence="8" id="KW-1278">Translocase</keyword>
<keyword evidence="11 16" id="KW-0472">Membrane</keyword>
<evidence type="ECO:0000256" key="16">
    <source>
        <dbReference type="SAM" id="Phobius"/>
    </source>
</evidence>
<comment type="catalytic activity">
    <reaction evidence="13">
        <text>H(+)(in) = H(+)(out)</text>
        <dbReference type="Rhea" id="RHEA:34979"/>
        <dbReference type="ChEBI" id="CHEBI:15378"/>
    </reaction>
</comment>
<evidence type="ECO:0000256" key="13">
    <source>
        <dbReference type="ARBA" id="ARBA00024169"/>
    </source>
</evidence>
<evidence type="ECO:0000256" key="2">
    <source>
        <dbReference type="ARBA" id="ARBA00006810"/>
    </source>
</evidence>
<dbReference type="SUPFAM" id="SSF81452">
    <property type="entry name" value="Cytochrome c oxidase subunit III-like"/>
    <property type="match status" value="1"/>
</dbReference>
<dbReference type="InterPro" id="IPR035973">
    <property type="entry name" value="Cyt_c_oxidase_su3-like_sf"/>
</dbReference>
<keyword evidence="7" id="KW-0375">Hydrogen ion transport</keyword>
<dbReference type="PROSITE" id="PS50253">
    <property type="entry name" value="COX3"/>
    <property type="match status" value="1"/>
</dbReference>
<dbReference type="GO" id="GO:0006123">
    <property type="term" value="P:mitochondrial electron transport, cytochrome c to oxygen"/>
    <property type="evidence" value="ECO:0007669"/>
    <property type="project" value="TreeGrafter"/>
</dbReference>
<dbReference type="GO" id="GO:0045259">
    <property type="term" value="C:proton-transporting ATP synthase complex"/>
    <property type="evidence" value="ECO:0007669"/>
    <property type="project" value="UniProtKB-KW"/>
</dbReference>
<keyword evidence="5" id="KW-0138">CF(0)</keyword>
<evidence type="ECO:0000256" key="3">
    <source>
        <dbReference type="ARBA" id="ARBA00010581"/>
    </source>
</evidence>
<dbReference type="OrthoDB" id="10050457at2759"/>
<evidence type="ECO:0000256" key="11">
    <source>
        <dbReference type="ARBA" id="ARBA00023136"/>
    </source>
</evidence>
<evidence type="ECO:0000256" key="15">
    <source>
        <dbReference type="RuleBase" id="RU003375"/>
    </source>
</evidence>
<organism evidence="18 19">
    <name type="scientific">Balaenoptera physalus</name>
    <name type="common">Fin whale</name>
    <name type="synonym">Balaena physalus</name>
    <dbReference type="NCBI Taxonomy" id="9770"/>
    <lineage>
        <taxon>Eukaryota</taxon>
        <taxon>Metazoa</taxon>
        <taxon>Chordata</taxon>
        <taxon>Craniata</taxon>
        <taxon>Vertebrata</taxon>
        <taxon>Euteleostomi</taxon>
        <taxon>Mammalia</taxon>
        <taxon>Eutheria</taxon>
        <taxon>Laurasiatheria</taxon>
        <taxon>Artiodactyla</taxon>
        <taxon>Whippomorpha</taxon>
        <taxon>Cetacea</taxon>
        <taxon>Mysticeti</taxon>
        <taxon>Balaenopteridae</taxon>
        <taxon>Balaenoptera</taxon>
    </lineage>
</organism>
<accession>A0A643C8J8</accession>
<dbReference type="Gene3D" id="1.20.58.1610">
    <property type="entry name" value="NADH:ubiquinone/plastoquinone oxidoreductase, chain 3"/>
    <property type="match status" value="1"/>
</dbReference>
<keyword evidence="10" id="KW-0406">Ion transport</keyword>
<evidence type="ECO:0000256" key="12">
    <source>
        <dbReference type="ARBA" id="ARBA00023310"/>
    </source>
</evidence>
<keyword evidence="9 16" id="KW-1133">Transmembrane helix</keyword>
<dbReference type="Gene3D" id="1.20.120.220">
    <property type="entry name" value="ATP synthase, F0 complex, subunit A"/>
    <property type="match status" value="1"/>
</dbReference>
<dbReference type="InterPro" id="IPR038430">
    <property type="entry name" value="NDAH_ubi_oxred_su3_sf"/>
</dbReference>
<gene>
    <name evidence="18" type="ORF">E2I00_006741</name>
</gene>
<keyword evidence="19" id="KW-1185">Reference proteome</keyword>
<dbReference type="InterPro" id="IPR035908">
    <property type="entry name" value="F0_ATP_A_sf"/>
</dbReference>
<dbReference type="PANTHER" id="PTHR11403">
    <property type="entry name" value="CYTOCHROME C OXIDASE SUBUNIT III"/>
    <property type="match status" value="1"/>
</dbReference>
<comment type="similarity">
    <text evidence="2">Belongs to the ATPase A chain family.</text>
</comment>
<dbReference type="GO" id="GO:0015986">
    <property type="term" value="P:proton motive force-driven ATP synthesis"/>
    <property type="evidence" value="ECO:0007669"/>
    <property type="project" value="InterPro"/>
</dbReference>
<evidence type="ECO:0000256" key="8">
    <source>
        <dbReference type="ARBA" id="ARBA00022967"/>
    </source>
</evidence>
<reference evidence="18 19" key="1">
    <citation type="journal article" date="2019" name="PLoS ONE">
        <title>Genomic analyses reveal an absence of contemporary introgressive admixture between fin whales and blue whales, despite known hybrids.</title>
        <authorList>
            <person name="Westbury M.V."/>
            <person name="Petersen B."/>
            <person name="Lorenzen E.D."/>
        </authorList>
    </citation>
    <scope>NUCLEOTIDE SEQUENCE [LARGE SCALE GENOMIC DNA]</scope>
    <source>
        <strain evidence="18">FinWhale-01</strain>
    </source>
</reference>
<dbReference type="InterPro" id="IPR024791">
    <property type="entry name" value="Cyt_c/ubiquinol_Oxase_su3"/>
</dbReference>
<evidence type="ECO:0000256" key="14">
    <source>
        <dbReference type="ARBA" id="ARBA00063051"/>
    </source>
</evidence>
<keyword evidence="15" id="KW-0496">Mitochondrion</keyword>